<evidence type="ECO:0000313" key="3">
    <source>
        <dbReference type="Proteomes" id="UP000643403"/>
    </source>
</evidence>
<dbReference type="RefSeq" id="WP_189448914.1">
    <property type="nucleotide sequence ID" value="NZ_BMXY01000002.1"/>
</dbReference>
<dbReference type="EMBL" id="BMXY01000002">
    <property type="protein sequence ID" value="GGZ63758.1"/>
    <property type="molecule type" value="Genomic_DNA"/>
</dbReference>
<dbReference type="SUPFAM" id="SSF52266">
    <property type="entry name" value="SGNH hydrolase"/>
    <property type="match status" value="1"/>
</dbReference>
<protein>
    <submittedName>
        <fullName evidence="2">Lysophospholipase</fullName>
    </submittedName>
</protein>
<feature type="domain" description="SGNH hydrolase-type esterase" evidence="1">
    <location>
        <begin position="5"/>
        <end position="186"/>
    </location>
</feature>
<dbReference type="Proteomes" id="UP000643403">
    <property type="component" value="Unassembled WGS sequence"/>
</dbReference>
<reference evidence="3" key="1">
    <citation type="journal article" date="2019" name="Int. J. Syst. Evol. Microbiol.">
        <title>The Global Catalogue of Microorganisms (GCM) 10K type strain sequencing project: providing services to taxonomists for standard genome sequencing and annotation.</title>
        <authorList>
            <consortium name="The Broad Institute Genomics Platform"/>
            <consortium name="The Broad Institute Genome Sequencing Center for Infectious Disease"/>
            <person name="Wu L."/>
            <person name="Ma J."/>
        </authorList>
    </citation>
    <scope>NUCLEOTIDE SEQUENCE [LARGE SCALE GENOMIC DNA]</scope>
    <source>
        <strain evidence="3">KCTC 22558</strain>
    </source>
</reference>
<keyword evidence="3" id="KW-1185">Reference proteome</keyword>
<evidence type="ECO:0000313" key="2">
    <source>
        <dbReference type="EMBL" id="GGZ63758.1"/>
    </source>
</evidence>
<accession>A0ABQ3C0R0</accession>
<dbReference type="InterPro" id="IPR013830">
    <property type="entry name" value="SGNH_hydro"/>
</dbReference>
<sequence>MRYLALGDSYTFGEGVEPAHRWPVQLAHALRDDGIDIGEPRILAKTGWTTEELAVAIAAEQPLGHFDFVTLGIGVNDQYRGHTANEYRAQLAPLLDTAVALAGGRTERLMMLSIPDWGATRFARQEGRDVTAIAREIDGFNDIARDMCESRRIAFVDITPVSRDDGDSDAMLADDGLHPSGAMYARWVDAALPVAHRLLGDA</sequence>
<name>A0ABQ3C0R0_9GAMM</name>
<dbReference type="Gene3D" id="3.40.50.1110">
    <property type="entry name" value="SGNH hydrolase"/>
    <property type="match status" value="1"/>
</dbReference>
<comment type="caution">
    <text evidence="2">The sequence shown here is derived from an EMBL/GenBank/DDBJ whole genome shotgun (WGS) entry which is preliminary data.</text>
</comment>
<evidence type="ECO:0000259" key="1">
    <source>
        <dbReference type="Pfam" id="PF13472"/>
    </source>
</evidence>
<gene>
    <name evidence="2" type="ORF">GCM10008101_16610</name>
</gene>
<dbReference type="Pfam" id="PF13472">
    <property type="entry name" value="Lipase_GDSL_2"/>
    <property type="match status" value="1"/>
</dbReference>
<dbReference type="InterPro" id="IPR036514">
    <property type="entry name" value="SGNH_hydro_sf"/>
</dbReference>
<organism evidence="2 3">
    <name type="scientific">Cognatilysobacter xinjiangensis</name>
    <dbReference type="NCBI Taxonomy" id="546892"/>
    <lineage>
        <taxon>Bacteria</taxon>
        <taxon>Pseudomonadati</taxon>
        <taxon>Pseudomonadota</taxon>
        <taxon>Gammaproteobacteria</taxon>
        <taxon>Lysobacterales</taxon>
        <taxon>Lysobacteraceae</taxon>
        <taxon>Cognatilysobacter</taxon>
    </lineage>
</organism>
<proteinExistence type="predicted"/>